<dbReference type="AlphaFoldDB" id="A0A7Z7FCD4"/>
<evidence type="ECO:0000256" key="2">
    <source>
        <dbReference type="ARBA" id="ARBA00022679"/>
    </source>
</evidence>
<organism evidence="7 8">
    <name type="scientific">Methanolobus vulcani</name>
    <dbReference type="NCBI Taxonomy" id="38026"/>
    <lineage>
        <taxon>Archaea</taxon>
        <taxon>Methanobacteriati</taxon>
        <taxon>Methanobacteriota</taxon>
        <taxon>Stenosarchaea group</taxon>
        <taxon>Methanomicrobia</taxon>
        <taxon>Methanosarcinales</taxon>
        <taxon>Methanosarcinaceae</taxon>
        <taxon>Methanolobus</taxon>
    </lineage>
</organism>
<reference evidence="7 8" key="1">
    <citation type="submission" date="2016-10" db="EMBL/GenBank/DDBJ databases">
        <authorList>
            <person name="Varghese N."/>
            <person name="Submissions S."/>
        </authorList>
    </citation>
    <scope>NUCLEOTIDE SEQUENCE [LARGE SCALE GENOMIC DNA]</scope>
    <source>
        <strain evidence="7 8">PL 12/M</strain>
    </source>
</reference>
<comment type="caution">
    <text evidence="7">The sequence shown here is derived from an EMBL/GenBank/DDBJ whole genome shotgun (WGS) entry which is preliminary data.</text>
</comment>
<evidence type="ECO:0000313" key="8">
    <source>
        <dbReference type="Proteomes" id="UP000199259"/>
    </source>
</evidence>
<accession>A0A7Z7FCD4</accession>
<dbReference type="PROSITE" id="PS51255">
    <property type="entry name" value="ADPK"/>
    <property type="match status" value="1"/>
</dbReference>
<evidence type="ECO:0000256" key="1">
    <source>
        <dbReference type="ARBA" id="ARBA00022490"/>
    </source>
</evidence>
<dbReference type="EMBL" id="FNCA01000003">
    <property type="protein sequence ID" value="SDF66104.1"/>
    <property type="molecule type" value="Genomic_DNA"/>
</dbReference>
<dbReference type="Pfam" id="PF04587">
    <property type="entry name" value="ADP_PFK_GK"/>
    <property type="match status" value="1"/>
</dbReference>
<sequence>MNILCAYNANIDSIYHIDGSELSHMIRELDADDSVFSDKLQKKLTSSPGSISSKTDFLAGLITCMRKGTGAEWMIKDSHVFQWIKNTFIDGSFMRMGGNMGIMSNVLSELGASRVVPNVASLSKLQLSFFSNKAIYHPFEGKLYKSAELENFLPANNNQPELIHFVFDFRKGDVVSFSGQEFEVPRENRFIATYDPLNFELHMDEEFRNYSMDHVSEMNGAIISGYHMLHENEVDSLPAGSEKASSGYKEKLNSSLDQLQSWKDIRKDLHIHVEFGHFSSNDIALYAFSKLSPIVDRIGMNEDELAMLAGLNGIDSKSILEMDSVAIADAAISLCNGSGLCRMLVHTREFVVSVSCMKNDDPEIIIEAMNFGAGCAAAFACSGKLADRNSLLEIASEIPESEFGKNECSKLAQHIGDKLKCSTVCGMHDSYQVTIVPTRICDEPVSTVGLGDTISAAIFLRELELSS</sequence>
<dbReference type="PANTHER" id="PTHR21208:SF1">
    <property type="entry name" value="ADP-DEPENDENT GLUCOKINASE"/>
    <property type="match status" value="1"/>
</dbReference>
<keyword evidence="1" id="KW-0963">Cytoplasm</keyword>
<name>A0A7Z7FCD4_9EURY</name>
<dbReference type="Gene3D" id="3.30.1110.20">
    <property type="match status" value="1"/>
</dbReference>
<dbReference type="GO" id="GO:0016773">
    <property type="term" value="F:phosphotransferase activity, alcohol group as acceptor"/>
    <property type="evidence" value="ECO:0007669"/>
    <property type="project" value="InterPro"/>
</dbReference>
<keyword evidence="8" id="KW-1185">Reference proteome</keyword>
<dbReference type="Gene3D" id="3.40.1190.20">
    <property type="match status" value="1"/>
</dbReference>
<dbReference type="RefSeq" id="WP_091709327.1">
    <property type="nucleotide sequence ID" value="NZ_FNCA01000003.1"/>
</dbReference>
<dbReference type="GO" id="GO:0046872">
    <property type="term" value="F:metal ion binding"/>
    <property type="evidence" value="ECO:0007669"/>
    <property type="project" value="UniProtKB-KW"/>
</dbReference>
<dbReference type="InterPro" id="IPR007666">
    <property type="entry name" value="ADP_PFK/GK"/>
</dbReference>
<evidence type="ECO:0000256" key="6">
    <source>
        <dbReference type="ARBA" id="ARBA00023152"/>
    </source>
</evidence>
<evidence type="ECO:0000256" key="5">
    <source>
        <dbReference type="ARBA" id="ARBA00022842"/>
    </source>
</evidence>
<dbReference type="GO" id="GO:0006096">
    <property type="term" value="P:glycolytic process"/>
    <property type="evidence" value="ECO:0007669"/>
    <property type="project" value="UniProtKB-KW"/>
</dbReference>
<protein>
    <submittedName>
        <fullName evidence="7">ADP-dependent glucokinase</fullName>
    </submittedName>
</protein>
<dbReference type="Proteomes" id="UP000199259">
    <property type="component" value="Unassembled WGS sequence"/>
</dbReference>
<evidence type="ECO:0000313" key="7">
    <source>
        <dbReference type="EMBL" id="SDF66104.1"/>
    </source>
</evidence>
<keyword evidence="3" id="KW-0479">Metal-binding</keyword>
<dbReference type="NCBIfam" id="NF010642">
    <property type="entry name" value="PRK14039.1"/>
    <property type="match status" value="1"/>
</dbReference>
<evidence type="ECO:0000256" key="4">
    <source>
        <dbReference type="ARBA" id="ARBA00022777"/>
    </source>
</evidence>
<dbReference type="InterPro" id="IPR029056">
    <property type="entry name" value="Ribokinase-like"/>
</dbReference>
<dbReference type="GO" id="GO:0016301">
    <property type="term" value="F:kinase activity"/>
    <property type="evidence" value="ECO:0007669"/>
    <property type="project" value="UniProtKB-KW"/>
</dbReference>
<dbReference type="PANTHER" id="PTHR21208">
    <property type="entry name" value="ADP-DEPENDENT GLUCOKINASE"/>
    <property type="match status" value="1"/>
</dbReference>
<dbReference type="OrthoDB" id="124916at2157"/>
<dbReference type="SUPFAM" id="SSF53613">
    <property type="entry name" value="Ribokinase-like"/>
    <property type="match status" value="1"/>
</dbReference>
<gene>
    <name evidence="7" type="ORF">SAMN04488589_1044</name>
</gene>
<evidence type="ECO:0000256" key="3">
    <source>
        <dbReference type="ARBA" id="ARBA00022723"/>
    </source>
</evidence>
<keyword evidence="4 7" id="KW-0418">Kinase</keyword>
<proteinExistence type="predicted"/>
<keyword evidence="6" id="KW-0324">Glycolysis</keyword>
<keyword evidence="2" id="KW-0808">Transferase</keyword>
<keyword evidence="5" id="KW-0460">Magnesium</keyword>